<evidence type="ECO:0000256" key="1">
    <source>
        <dbReference type="SAM" id="SignalP"/>
    </source>
</evidence>
<dbReference type="EMBL" id="BMZS01000015">
    <property type="protein sequence ID" value="GHD62642.1"/>
    <property type="molecule type" value="Genomic_DNA"/>
</dbReference>
<comment type="caution">
    <text evidence="2">The sequence shown here is derived from an EMBL/GenBank/DDBJ whole genome shotgun (WGS) entry which is preliminary data.</text>
</comment>
<name>A0A919CS52_9PROT</name>
<dbReference type="RefSeq" id="WP_189995204.1">
    <property type="nucleotide sequence ID" value="NZ_BMZS01000015.1"/>
</dbReference>
<reference evidence="2" key="2">
    <citation type="submission" date="2020-09" db="EMBL/GenBank/DDBJ databases">
        <authorList>
            <person name="Sun Q."/>
            <person name="Kim S."/>
        </authorList>
    </citation>
    <scope>NUCLEOTIDE SEQUENCE</scope>
    <source>
        <strain evidence="2">KCTC 42651</strain>
    </source>
</reference>
<dbReference type="PROSITE" id="PS51257">
    <property type="entry name" value="PROKAR_LIPOPROTEIN"/>
    <property type="match status" value="1"/>
</dbReference>
<gene>
    <name evidence="2" type="ORF">GCM10017083_51610</name>
</gene>
<feature type="chain" id="PRO_5036943301" description="Lipoprotein" evidence="1">
    <location>
        <begin position="22"/>
        <end position="199"/>
    </location>
</feature>
<feature type="signal peptide" evidence="1">
    <location>
        <begin position="1"/>
        <end position="21"/>
    </location>
</feature>
<reference evidence="2" key="1">
    <citation type="journal article" date="2014" name="Int. J. Syst. Evol. Microbiol.">
        <title>Complete genome sequence of Corynebacterium casei LMG S-19264T (=DSM 44701T), isolated from a smear-ripened cheese.</title>
        <authorList>
            <consortium name="US DOE Joint Genome Institute (JGI-PGF)"/>
            <person name="Walter F."/>
            <person name="Albersmeier A."/>
            <person name="Kalinowski J."/>
            <person name="Ruckert C."/>
        </authorList>
    </citation>
    <scope>NUCLEOTIDE SEQUENCE</scope>
    <source>
        <strain evidence="2">KCTC 42651</strain>
    </source>
</reference>
<sequence length="199" mass="21595">MIAIRRLLTVVALAGVLAACGAGRDFQRVPDSQLALGRTTEAEIDARLGDPYQQGVVKKNGKDVTSKSFSFAQAMGGNAVDKDIVAGRTQVFYFHEGKLVGYGFSSTWRNDSTDFDETKVGQIVKGESTYADVVRLLGEPGGRLGYPMTESPDLHAVTYRFSQVNGRGNKMKIFVKALEVTLDRNDMVTGVAYSESGEK</sequence>
<accession>A0A919CS52</accession>
<dbReference type="Proteomes" id="UP000630353">
    <property type="component" value="Unassembled WGS sequence"/>
</dbReference>
<keyword evidence="3" id="KW-1185">Reference proteome</keyword>
<dbReference type="AlphaFoldDB" id="A0A919CS52"/>
<evidence type="ECO:0008006" key="4">
    <source>
        <dbReference type="Google" id="ProtNLM"/>
    </source>
</evidence>
<keyword evidence="1" id="KW-0732">Signal</keyword>
<evidence type="ECO:0000313" key="2">
    <source>
        <dbReference type="EMBL" id="GHD62642.1"/>
    </source>
</evidence>
<proteinExistence type="predicted"/>
<organism evidence="2 3">
    <name type="scientific">Thalassobaculum fulvum</name>
    <dbReference type="NCBI Taxonomy" id="1633335"/>
    <lineage>
        <taxon>Bacteria</taxon>
        <taxon>Pseudomonadati</taxon>
        <taxon>Pseudomonadota</taxon>
        <taxon>Alphaproteobacteria</taxon>
        <taxon>Rhodospirillales</taxon>
        <taxon>Thalassobaculaceae</taxon>
        <taxon>Thalassobaculum</taxon>
    </lineage>
</organism>
<evidence type="ECO:0000313" key="3">
    <source>
        <dbReference type="Proteomes" id="UP000630353"/>
    </source>
</evidence>
<protein>
    <recommendedName>
        <fullName evidence="4">Lipoprotein</fullName>
    </recommendedName>
</protein>